<evidence type="ECO:0000313" key="3">
    <source>
        <dbReference type="Proteomes" id="UP000236311"/>
    </source>
</evidence>
<organism evidence="2 3">
    <name type="scientific">Acetatifactor muris</name>
    <dbReference type="NCBI Taxonomy" id="879566"/>
    <lineage>
        <taxon>Bacteria</taxon>
        <taxon>Bacillati</taxon>
        <taxon>Bacillota</taxon>
        <taxon>Clostridia</taxon>
        <taxon>Lachnospirales</taxon>
        <taxon>Lachnospiraceae</taxon>
        <taxon>Acetatifactor</taxon>
    </lineage>
</organism>
<dbReference type="RefSeq" id="WP_103241849.1">
    <property type="nucleotide sequence ID" value="NZ_JANJZD010000035.1"/>
</dbReference>
<dbReference type="EMBL" id="OFSM01000033">
    <property type="protein sequence ID" value="SOY31884.1"/>
    <property type="molecule type" value="Genomic_DNA"/>
</dbReference>
<dbReference type="OrthoDB" id="9816054at2"/>
<reference evidence="2 3" key="1">
    <citation type="submission" date="2018-01" db="EMBL/GenBank/DDBJ databases">
        <authorList>
            <person name="Gaut B.S."/>
            <person name="Morton B.R."/>
            <person name="Clegg M.T."/>
            <person name="Duvall M.R."/>
        </authorList>
    </citation>
    <scope>NUCLEOTIDE SEQUENCE [LARGE SCALE GENOMIC DNA]</scope>
    <source>
        <strain evidence="2">GP69</strain>
    </source>
</reference>
<keyword evidence="3" id="KW-1185">Reference proteome</keyword>
<sequence>MASKFMSDIPLAGMEAQMQQVPGFKPRKCGMSVSRLELTQARGGCSGKAEGQGNCGPPGGSRPCGSPGGGCGRFSCLLGRFTDEVGFGPFTDRVSRLEGSAGSAFWDEGHRERFQIQWKAQADIPDRDAMCAALYLLTADGMLWGMAAQAVRPELIDFASVCIRGIGLDGYVLFNSAKDLYKGTNRLSLSELTDPELVSDGTFRTVITAFLIRRYGAEALEEERSSGC</sequence>
<protein>
    <submittedName>
        <fullName evidence="2">Uncharacterized protein</fullName>
    </submittedName>
</protein>
<feature type="region of interest" description="Disordered" evidence="1">
    <location>
        <begin position="43"/>
        <end position="62"/>
    </location>
</feature>
<proteinExistence type="predicted"/>
<evidence type="ECO:0000256" key="1">
    <source>
        <dbReference type="SAM" id="MobiDB-lite"/>
    </source>
</evidence>
<name>A0A2K4ZN20_9FIRM</name>
<gene>
    <name evidence="2" type="ORF">AMURIS_04633</name>
</gene>
<dbReference type="AlphaFoldDB" id="A0A2K4ZN20"/>
<accession>A0A2K4ZN20</accession>
<evidence type="ECO:0000313" key="2">
    <source>
        <dbReference type="EMBL" id="SOY31884.1"/>
    </source>
</evidence>
<dbReference type="Proteomes" id="UP000236311">
    <property type="component" value="Unassembled WGS sequence"/>
</dbReference>